<dbReference type="EMBL" id="JXTB01000271">
    <property type="protein sequence ID" value="PON48806.1"/>
    <property type="molecule type" value="Genomic_DNA"/>
</dbReference>
<evidence type="ECO:0000313" key="2">
    <source>
        <dbReference type="EMBL" id="PON48806.1"/>
    </source>
</evidence>
<organism evidence="2 3">
    <name type="scientific">Parasponia andersonii</name>
    <name type="common">Sponia andersonii</name>
    <dbReference type="NCBI Taxonomy" id="3476"/>
    <lineage>
        <taxon>Eukaryota</taxon>
        <taxon>Viridiplantae</taxon>
        <taxon>Streptophyta</taxon>
        <taxon>Embryophyta</taxon>
        <taxon>Tracheophyta</taxon>
        <taxon>Spermatophyta</taxon>
        <taxon>Magnoliopsida</taxon>
        <taxon>eudicotyledons</taxon>
        <taxon>Gunneridae</taxon>
        <taxon>Pentapetalae</taxon>
        <taxon>rosids</taxon>
        <taxon>fabids</taxon>
        <taxon>Rosales</taxon>
        <taxon>Cannabaceae</taxon>
        <taxon>Parasponia</taxon>
    </lineage>
</organism>
<gene>
    <name evidence="2" type="ORF">PanWU01x14_235090</name>
</gene>
<dbReference type="AlphaFoldDB" id="A0A2P5BJ67"/>
<name>A0A2P5BJ67_PARAD</name>
<sequence length="127" mass="13661">MGLFSVATILAQDLNLDLGINGTSLAHTPSLRLDKGSRVTRVLKPPLRPTLPSSSLATSLIGVSCPSSSIENRTQAEQATIPPSASLPSMKSTPPPHVRMAHTSLVLSLVILYFDTKLQEGYWRPNE</sequence>
<evidence type="ECO:0000256" key="1">
    <source>
        <dbReference type="SAM" id="MobiDB-lite"/>
    </source>
</evidence>
<dbReference type="OrthoDB" id="10420268at2759"/>
<evidence type="ECO:0000313" key="3">
    <source>
        <dbReference type="Proteomes" id="UP000237105"/>
    </source>
</evidence>
<comment type="caution">
    <text evidence="2">The sequence shown here is derived from an EMBL/GenBank/DDBJ whole genome shotgun (WGS) entry which is preliminary data.</text>
</comment>
<feature type="region of interest" description="Disordered" evidence="1">
    <location>
        <begin position="72"/>
        <end position="97"/>
    </location>
</feature>
<reference evidence="3" key="1">
    <citation type="submission" date="2016-06" db="EMBL/GenBank/DDBJ databases">
        <title>Parallel loss of symbiosis genes in relatives of nitrogen-fixing non-legume Parasponia.</title>
        <authorList>
            <person name="Van Velzen R."/>
            <person name="Holmer R."/>
            <person name="Bu F."/>
            <person name="Rutten L."/>
            <person name="Van Zeijl A."/>
            <person name="Liu W."/>
            <person name="Santuari L."/>
            <person name="Cao Q."/>
            <person name="Sharma T."/>
            <person name="Shen D."/>
            <person name="Roswanjaya Y."/>
            <person name="Wardhani T."/>
            <person name="Kalhor M.S."/>
            <person name="Jansen J."/>
            <person name="Van den Hoogen J."/>
            <person name="Gungor B."/>
            <person name="Hartog M."/>
            <person name="Hontelez J."/>
            <person name="Verver J."/>
            <person name="Yang W.-C."/>
            <person name="Schijlen E."/>
            <person name="Repin R."/>
            <person name="Schilthuizen M."/>
            <person name="Schranz E."/>
            <person name="Heidstra R."/>
            <person name="Miyata K."/>
            <person name="Fedorova E."/>
            <person name="Kohlen W."/>
            <person name="Bisseling T."/>
            <person name="Smit S."/>
            <person name="Geurts R."/>
        </authorList>
    </citation>
    <scope>NUCLEOTIDE SEQUENCE [LARGE SCALE GENOMIC DNA]</scope>
    <source>
        <strain evidence="3">cv. WU1-14</strain>
    </source>
</reference>
<feature type="compositionally biased region" description="Polar residues" evidence="1">
    <location>
        <begin position="72"/>
        <end position="92"/>
    </location>
</feature>
<accession>A0A2P5BJ67</accession>
<proteinExistence type="predicted"/>
<dbReference type="Proteomes" id="UP000237105">
    <property type="component" value="Unassembled WGS sequence"/>
</dbReference>
<protein>
    <submittedName>
        <fullName evidence="2">Uncharacterized protein</fullName>
    </submittedName>
</protein>
<keyword evidence="3" id="KW-1185">Reference proteome</keyword>